<evidence type="ECO:0000256" key="1">
    <source>
        <dbReference type="ARBA" id="ARBA00006484"/>
    </source>
</evidence>
<comment type="similarity">
    <text evidence="1">Belongs to the short-chain dehydrogenases/reductases (SDR) family.</text>
</comment>
<name>A0A8K1CBI9_PYTOL</name>
<organism evidence="3 4">
    <name type="scientific">Pythium oligandrum</name>
    <name type="common">Mycoparasitic fungus</name>
    <dbReference type="NCBI Taxonomy" id="41045"/>
    <lineage>
        <taxon>Eukaryota</taxon>
        <taxon>Sar</taxon>
        <taxon>Stramenopiles</taxon>
        <taxon>Oomycota</taxon>
        <taxon>Peronosporomycetes</taxon>
        <taxon>Pythiales</taxon>
        <taxon>Pythiaceae</taxon>
        <taxon>Pythium</taxon>
    </lineage>
</organism>
<dbReference type="Gene3D" id="3.40.50.720">
    <property type="entry name" value="NAD(P)-binding Rossmann-like Domain"/>
    <property type="match status" value="1"/>
</dbReference>
<dbReference type="AlphaFoldDB" id="A0A8K1CBI9"/>
<dbReference type="PANTHER" id="PTHR24320">
    <property type="entry name" value="RETINOL DEHYDROGENASE"/>
    <property type="match status" value="1"/>
</dbReference>
<reference evidence="3" key="1">
    <citation type="submission" date="2019-03" db="EMBL/GenBank/DDBJ databases">
        <title>Long read genome sequence of the mycoparasitic Pythium oligandrum ATCC 38472 isolated from sugarbeet rhizosphere.</title>
        <authorList>
            <person name="Gaulin E."/>
        </authorList>
    </citation>
    <scope>NUCLEOTIDE SEQUENCE</scope>
    <source>
        <strain evidence="3">ATCC 38472_TT</strain>
    </source>
</reference>
<evidence type="ECO:0008006" key="5">
    <source>
        <dbReference type="Google" id="ProtNLM"/>
    </source>
</evidence>
<dbReference type="EMBL" id="SPLM01000109">
    <property type="protein sequence ID" value="TMW59633.1"/>
    <property type="molecule type" value="Genomic_DNA"/>
</dbReference>
<evidence type="ECO:0000313" key="4">
    <source>
        <dbReference type="Proteomes" id="UP000794436"/>
    </source>
</evidence>
<dbReference type="InterPro" id="IPR002347">
    <property type="entry name" value="SDR_fam"/>
</dbReference>
<gene>
    <name evidence="3" type="ORF">Poli38472_004702</name>
</gene>
<dbReference type="Pfam" id="PF00106">
    <property type="entry name" value="adh_short"/>
    <property type="match status" value="1"/>
</dbReference>
<protein>
    <recommendedName>
        <fullName evidence="5">Protochlorophyllide reductase</fullName>
    </recommendedName>
</protein>
<sequence>MQSSPRRSRVCALCLQSYGSGLRDHVAASDVLRARRMLTDRHAAGDPALQRGMDMFLDELTDKRPSDANKQSTRLTVCAFCTQFLPPVYQEDKLVDDLRYQILGNSTPAHGHTTKSRVVLVTGGNSGVGYHACLELAKRSNMHIILVGYNIERVTTAVHQVQAVAVPTSSVEAGVLDLNSLKAIQEFAEQLLARNLLIDTMLYNASVHMPERKLTADALEATFGVNHLGHFLLVKLLRESTRRIVIISSLVQDSTAKTSAPPPNVSNLEQLWL</sequence>
<dbReference type="OrthoDB" id="191139at2759"/>
<keyword evidence="4" id="KW-1185">Reference proteome</keyword>
<dbReference type="SUPFAM" id="SSF51735">
    <property type="entry name" value="NAD(P)-binding Rossmann-fold domains"/>
    <property type="match status" value="1"/>
</dbReference>
<evidence type="ECO:0000313" key="3">
    <source>
        <dbReference type="EMBL" id="TMW59633.1"/>
    </source>
</evidence>
<evidence type="ECO:0000256" key="2">
    <source>
        <dbReference type="ARBA" id="ARBA00023002"/>
    </source>
</evidence>
<dbReference type="Proteomes" id="UP000794436">
    <property type="component" value="Unassembled WGS sequence"/>
</dbReference>
<dbReference type="PANTHER" id="PTHR24320:SF148">
    <property type="entry name" value="NAD(P)-BINDING ROSSMANN-FOLD SUPERFAMILY PROTEIN"/>
    <property type="match status" value="1"/>
</dbReference>
<proteinExistence type="inferred from homology"/>
<comment type="caution">
    <text evidence="3">The sequence shown here is derived from an EMBL/GenBank/DDBJ whole genome shotgun (WGS) entry which is preliminary data.</text>
</comment>
<dbReference type="InterPro" id="IPR036291">
    <property type="entry name" value="NAD(P)-bd_dom_sf"/>
</dbReference>
<dbReference type="GO" id="GO:0016491">
    <property type="term" value="F:oxidoreductase activity"/>
    <property type="evidence" value="ECO:0007669"/>
    <property type="project" value="UniProtKB-KW"/>
</dbReference>
<keyword evidence="2" id="KW-0560">Oxidoreductase</keyword>
<accession>A0A8K1CBI9</accession>